<dbReference type="Proteomes" id="UP001293718">
    <property type="component" value="Unassembled WGS sequence"/>
</dbReference>
<dbReference type="InterPro" id="IPR013491">
    <property type="entry name" value="Tape_meas_N"/>
</dbReference>
<comment type="caution">
    <text evidence="3">The sequence shown here is derived from an EMBL/GenBank/DDBJ whole genome shotgun (WGS) entry which is preliminary data.</text>
</comment>
<dbReference type="NCBIfam" id="TIGR02675">
    <property type="entry name" value="tape_meas_nterm"/>
    <property type="match status" value="1"/>
</dbReference>
<feature type="region of interest" description="Disordered" evidence="1">
    <location>
        <begin position="383"/>
        <end position="412"/>
    </location>
</feature>
<dbReference type="Pfam" id="PF20155">
    <property type="entry name" value="TMP_3"/>
    <property type="match status" value="1"/>
</dbReference>
<evidence type="ECO:0000259" key="2">
    <source>
        <dbReference type="Pfam" id="PF20155"/>
    </source>
</evidence>
<organism evidence="3 4">
    <name type="scientific">Azohydromonas lata</name>
    <dbReference type="NCBI Taxonomy" id="45677"/>
    <lineage>
        <taxon>Bacteria</taxon>
        <taxon>Pseudomonadati</taxon>
        <taxon>Pseudomonadota</taxon>
        <taxon>Betaproteobacteria</taxon>
        <taxon>Burkholderiales</taxon>
        <taxon>Sphaerotilaceae</taxon>
        <taxon>Azohydromonas</taxon>
    </lineage>
</organism>
<evidence type="ECO:0000313" key="4">
    <source>
        <dbReference type="Proteomes" id="UP001293718"/>
    </source>
</evidence>
<reference evidence="3 4" key="1">
    <citation type="submission" date="2023-11" db="EMBL/GenBank/DDBJ databases">
        <title>Draft genome of Azohydromonas lata strain H1 (DSM1123), a polyhydroxyalkanoate producer.</title>
        <authorList>
            <person name="Traversa D."/>
            <person name="D'Addabbo P."/>
            <person name="Pazzani C."/>
            <person name="Manzari C."/>
            <person name="Chiara M."/>
            <person name="Scrascia M."/>
        </authorList>
    </citation>
    <scope>NUCLEOTIDE SEQUENCE [LARGE SCALE GENOMIC DNA]</scope>
    <source>
        <strain evidence="3 4">H1</strain>
    </source>
</reference>
<proteinExistence type="predicted"/>
<feature type="compositionally biased region" description="Basic and acidic residues" evidence="1">
    <location>
        <begin position="403"/>
        <end position="412"/>
    </location>
</feature>
<sequence length="890" mass="93877">MSELVGAIYYECTLETQGLIHAQRKVDAALKKAADSFDSLKQVGVGAMTAIATAVKILAAAMSLVKAAEMADDMRLLAARVNIAAGSIQAGAEALQALTKISAATQTELESNVQVFARLNSSIKQMGGTQQDTLTLTELLAKAIKVSGVSAAEASAAMLQFGQALGSGKLAGDELKSLMETAPYLMKQLADGIGVPIGQLKSLGEQGKLTADVVVQAMSKAANSINSDFAQMPETVKGAFTVAMDAAARANEKLDDLTGTSAALTGAGKGLGDVLDFVAGRLAAMAGESEKAGRAKLVQKWAEDTATVLSYVVDATDFVVRGFRQMGAGVAGLAASAGLAAQGQLGAARAALTQMKDDVLAIGNAGYIGPRFRQQQAALKLTPEPDRLDRAGQAAPAMSKLKPTKDEDEARKAAAKTAAAQAYYEGLVAANKTALEQIDAEEQKALTENQRRMLADKDNAAIYTKAKVEIIKKFAMERARLEEENAQQIADLNIQTTTDEATKIEAIRAESVRRADAAERLGTMTHEQAERARTAATFEAEQARADLAERSTRARAEAGILLAGTTERRILLVRDEAIRQAEEAYRRGRATFEEAEAAKVRAVQTAIDQQKQLEAQRTGVKLQTLQIKAEGGGLQDQENLIRGQAAAEMEQARQAELLDLENAQLYADLRVAIEEDMNRRLEAARTAANVSAMQSTASTFDSLAGIMKTAAGEQSGIYKAMFAASKAFAIAESIVKIQQGIANAASLPYPLNLGAMASVAAATASIVQNIQAVKMAGGRRYGGPVSAGSLYQVNEDGRPEMFTASGGRQFMLPTASGRVTPADQVGGSDAAPTINIINNGRAMAVENSSWDAQKRTMDLTVKEVANQISSHTGPVWSALRGTTNVQSRLS</sequence>
<evidence type="ECO:0000313" key="3">
    <source>
        <dbReference type="EMBL" id="MDZ5457880.1"/>
    </source>
</evidence>
<gene>
    <name evidence="3" type="ORF">SM757_14980</name>
</gene>
<protein>
    <submittedName>
        <fullName evidence="3">Tape measure protein</fullName>
    </submittedName>
</protein>
<name>A0ABU5IH86_9BURK</name>
<keyword evidence="4" id="KW-1185">Reference proteome</keyword>
<evidence type="ECO:0000256" key="1">
    <source>
        <dbReference type="SAM" id="MobiDB-lite"/>
    </source>
</evidence>
<dbReference type="EMBL" id="JAXOJX010000023">
    <property type="protein sequence ID" value="MDZ5457880.1"/>
    <property type="molecule type" value="Genomic_DNA"/>
</dbReference>
<dbReference type="RefSeq" id="WP_322466066.1">
    <property type="nucleotide sequence ID" value="NZ_JAXOJX010000023.1"/>
</dbReference>
<feature type="domain" description="Tape measure protein N-terminal" evidence="2">
    <location>
        <begin position="67"/>
        <end position="255"/>
    </location>
</feature>
<accession>A0ABU5IH86</accession>